<protein>
    <submittedName>
        <fullName evidence="1">RNA polymerase sigma-E factor</fullName>
    </submittedName>
</protein>
<dbReference type="AlphaFoldDB" id="A0A448MJ13"/>
<dbReference type="Proteomes" id="UP000278733">
    <property type="component" value="Chromosome"/>
</dbReference>
<dbReference type="EMBL" id="LR134405">
    <property type="protein sequence ID" value="VEH65147.1"/>
    <property type="molecule type" value="Genomic_DNA"/>
</dbReference>
<sequence length="32" mass="3818">MAEQLTDQALVEKVQQGDKKPLIYWFRVIKIK</sequence>
<gene>
    <name evidence="1" type="primary">rpoE_1</name>
    <name evidence="1" type="ORF">NCTC8284_00282</name>
</gene>
<reference evidence="1 2" key="1">
    <citation type="submission" date="2018-12" db="EMBL/GenBank/DDBJ databases">
        <authorList>
            <consortium name="Pathogen Informatics"/>
        </authorList>
    </citation>
    <scope>NUCLEOTIDE SEQUENCE [LARGE SCALE GENOMIC DNA]</scope>
    <source>
        <strain evidence="1 2">NCTC8284</strain>
    </source>
</reference>
<name>A0A448MJ13_9PAST</name>
<organism evidence="1 2">
    <name type="scientific">Rodentibacter pneumotropicus</name>
    <dbReference type="NCBI Taxonomy" id="758"/>
    <lineage>
        <taxon>Bacteria</taxon>
        <taxon>Pseudomonadati</taxon>
        <taxon>Pseudomonadota</taxon>
        <taxon>Gammaproteobacteria</taxon>
        <taxon>Pasteurellales</taxon>
        <taxon>Pasteurellaceae</taxon>
        <taxon>Rodentibacter</taxon>
    </lineage>
</organism>
<evidence type="ECO:0000313" key="2">
    <source>
        <dbReference type="Proteomes" id="UP000278733"/>
    </source>
</evidence>
<evidence type="ECO:0000313" key="1">
    <source>
        <dbReference type="EMBL" id="VEH65147.1"/>
    </source>
</evidence>
<accession>A0A448MJ13</accession>
<proteinExistence type="predicted"/>
<dbReference type="KEGG" id="rpne:NCTC8284_00282"/>